<dbReference type="GO" id="GO:0055085">
    <property type="term" value="P:transmembrane transport"/>
    <property type="evidence" value="ECO:0007669"/>
    <property type="project" value="InterPro"/>
</dbReference>
<keyword evidence="3 6" id="KW-0812">Transmembrane</keyword>
<dbReference type="Pfam" id="PF00153">
    <property type="entry name" value="Mito_carr"/>
    <property type="match status" value="3"/>
</dbReference>
<evidence type="ECO:0000256" key="6">
    <source>
        <dbReference type="PROSITE-ProRule" id="PRU00282"/>
    </source>
</evidence>
<dbReference type="Gene3D" id="1.50.40.10">
    <property type="entry name" value="Mitochondrial carrier domain"/>
    <property type="match status" value="1"/>
</dbReference>
<gene>
    <name evidence="9" type="ORF">PRCDC_1367600</name>
</gene>
<dbReference type="InterPro" id="IPR023395">
    <property type="entry name" value="MCP_dom_sf"/>
</dbReference>
<reference evidence="9" key="2">
    <citation type="submission" date="2014-05" db="EMBL/GenBank/DDBJ databases">
        <title>The genome sequences of chimpanzee malaria parasites reveal the path to human adaptation.</title>
        <authorList>
            <person name="Otto T.D."/>
            <person name="Rayner J.C."/>
            <person name="Boehme U."/>
            <person name="Pain A."/>
            <person name="Spottiswoode N."/>
            <person name="Sanders M."/>
            <person name="Quail M."/>
            <person name="Ollomo B."/>
            <person name="Renaud F."/>
            <person name="Thomas A.W."/>
            <person name="Prugnolle F."/>
            <person name="Conway D.J."/>
            <person name="Newbold C."/>
            <person name="Berriman M."/>
        </authorList>
    </citation>
    <scope>NUCLEOTIDE SEQUENCE [LARGE SCALE GENOMIC DNA]</scope>
    <source>
        <strain evidence="9">CDC</strain>
    </source>
</reference>
<keyword evidence="4" id="KW-0677">Repeat</keyword>
<keyword evidence="5 6" id="KW-0472">Membrane</keyword>
<organism evidence="9 10">
    <name type="scientific">Plasmodium reichenowi</name>
    <dbReference type="NCBI Taxonomy" id="5854"/>
    <lineage>
        <taxon>Eukaryota</taxon>
        <taxon>Sar</taxon>
        <taxon>Alveolata</taxon>
        <taxon>Apicomplexa</taxon>
        <taxon>Aconoidasida</taxon>
        <taxon>Haemosporida</taxon>
        <taxon>Plasmodiidae</taxon>
        <taxon>Plasmodium</taxon>
        <taxon>Plasmodium (Laverania)</taxon>
    </lineage>
</organism>
<proteinExistence type="inferred from homology"/>
<evidence type="ECO:0000313" key="10">
    <source>
        <dbReference type="Proteomes" id="UP000027581"/>
    </source>
</evidence>
<feature type="transmembrane region" description="Helical" evidence="8">
    <location>
        <begin position="20"/>
        <end position="38"/>
    </location>
</feature>
<dbReference type="PROSITE" id="PS50920">
    <property type="entry name" value="SOLCAR"/>
    <property type="match status" value="3"/>
</dbReference>
<accession>A0A060RYA3</accession>
<evidence type="ECO:0000256" key="4">
    <source>
        <dbReference type="ARBA" id="ARBA00022737"/>
    </source>
</evidence>
<evidence type="ECO:0000256" key="7">
    <source>
        <dbReference type="RuleBase" id="RU000488"/>
    </source>
</evidence>
<evidence type="ECO:0000256" key="3">
    <source>
        <dbReference type="ARBA" id="ARBA00022692"/>
    </source>
</evidence>
<evidence type="ECO:0000256" key="2">
    <source>
        <dbReference type="ARBA" id="ARBA00022448"/>
    </source>
</evidence>
<dbReference type="AlphaFoldDB" id="A0A060RYA3"/>
<dbReference type="InterPro" id="IPR002067">
    <property type="entry name" value="MCP"/>
</dbReference>
<dbReference type="PhylomeDB" id="A0A060RYA3"/>
<reference evidence="9" key="1">
    <citation type="submission" date="2014-01" db="EMBL/GenBank/DDBJ databases">
        <authorList>
            <person name="Aslett M."/>
        </authorList>
    </citation>
    <scope>NUCLEOTIDE SEQUENCE</scope>
    <source>
        <strain evidence="9">CDC</strain>
    </source>
</reference>
<dbReference type="GO" id="GO:0016020">
    <property type="term" value="C:membrane"/>
    <property type="evidence" value="ECO:0007669"/>
    <property type="project" value="UniProtKB-SubCell"/>
</dbReference>
<dbReference type="FunFam" id="1.50.40.10:FF:000143">
    <property type="entry name" value="Mitochondrial carrier protein, putative"/>
    <property type="match status" value="1"/>
</dbReference>
<dbReference type="PANTHER" id="PTHR24089">
    <property type="entry name" value="SOLUTE CARRIER FAMILY 25"/>
    <property type="match status" value="1"/>
</dbReference>
<dbReference type="EMBL" id="HG810774">
    <property type="protein sequence ID" value="CDO66466.1"/>
    <property type="molecule type" value="Genomic_DNA"/>
</dbReference>
<dbReference type="Proteomes" id="UP000027581">
    <property type="component" value="Unassembled WGS sequence"/>
</dbReference>
<feature type="repeat" description="Solcar" evidence="6">
    <location>
        <begin position="246"/>
        <end position="333"/>
    </location>
</feature>
<dbReference type="VEuPathDB" id="PlasmoDB:PRG01_1371100"/>
<keyword evidence="8" id="KW-1133">Transmembrane helix</keyword>
<keyword evidence="10" id="KW-1185">Reference proteome</keyword>
<evidence type="ECO:0000256" key="1">
    <source>
        <dbReference type="ARBA" id="ARBA00004141"/>
    </source>
</evidence>
<evidence type="ECO:0000256" key="8">
    <source>
        <dbReference type="SAM" id="Phobius"/>
    </source>
</evidence>
<dbReference type="VEuPathDB" id="PlasmoDB:PRCDC_1367600"/>
<protein>
    <submittedName>
        <fullName evidence="9">Mitochondrial carrier protein, putative</fullName>
    </submittedName>
</protein>
<sequence>MDISNKNEEEKKKNKNKNKILVCGLISGILTKTLFAPFDRIKLFYQIQPMFNQYKKEEKRNLEKEKHNYHNKKVAILNHNIILKNATNVENKLKSNNQQNLCFSKNDDKTKLRFHLVKRQNVMFLNFKKKINSLKGINKNKNQINKLNKINHHHDHNHNHPHNNNNNYSYNYYRMIQNQNIKHDFFSTYNKKVGTKNINKYIPSYYNIHNSPHKMCKKILLNYYPNINHIHNNIKHMKHIKHIKLVNKNYKNLYRNRNNNITYNFGKQIKYIQRSYIKNQQASIKYRNIIQSFFFIIKEEGVLGLWKGNFVNTIRGGIVYSAKFGTNDIIKDKLKKAKIKQKNVYNNNNNNNNNNGMDIQNSCQNNSNILTNNTFNYYESITAGYISGIIQKTLSYPLDLLSIRMALGVNEKYLTNNNHILYKKKSIMEMIYEIIQKEGFSGFYKGYIPTLLTGVPYVTLQMLFFDFYKNIFQTYSSNHYNNIPTLALYSSLAGSLSNLTSLIIVFPGDTVRKRMMNNGINNKNYIYKNTLHCIKNIYYLEGIRNFYHGLFPSMLKCIPSGAIQFMSYEILKHLVSKN</sequence>
<evidence type="ECO:0000313" key="9">
    <source>
        <dbReference type="EMBL" id="CDO66466.1"/>
    </source>
</evidence>
<feature type="repeat" description="Solcar" evidence="6">
    <location>
        <begin position="375"/>
        <end position="471"/>
    </location>
</feature>
<dbReference type="PRINTS" id="PR00926">
    <property type="entry name" value="MITOCARRIER"/>
</dbReference>
<dbReference type="InterPro" id="IPR018108">
    <property type="entry name" value="MCP_transmembrane"/>
</dbReference>
<feature type="repeat" description="Solcar" evidence="6">
    <location>
        <begin position="485"/>
        <end position="574"/>
    </location>
</feature>
<keyword evidence="2 7" id="KW-0813">Transport</keyword>
<evidence type="ECO:0000256" key="5">
    <source>
        <dbReference type="ARBA" id="ARBA00023136"/>
    </source>
</evidence>
<dbReference type="SUPFAM" id="SSF103506">
    <property type="entry name" value="Mitochondrial carrier"/>
    <property type="match status" value="1"/>
</dbReference>
<comment type="subcellular location">
    <subcellularLocation>
        <location evidence="1">Membrane</location>
        <topology evidence="1">Multi-pass membrane protein</topology>
    </subcellularLocation>
</comment>
<comment type="similarity">
    <text evidence="7">Belongs to the mitochondrial carrier (TC 2.A.29) family.</text>
</comment>
<name>A0A060RYA3_PLARE</name>